<evidence type="ECO:0000313" key="1">
    <source>
        <dbReference type="EMBL" id="TCO75123.1"/>
    </source>
</evidence>
<keyword evidence="2" id="KW-1185">Reference proteome</keyword>
<gene>
    <name evidence="1" type="ORF">EV688_11078</name>
</gene>
<dbReference type="AlphaFoldDB" id="A0A4R2KN42"/>
<proteinExistence type="predicted"/>
<dbReference type="SUPFAM" id="SSF140959">
    <property type="entry name" value="Indolic compounds 2,3-dioxygenase-like"/>
    <property type="match status" value="1"/>
</dbReference>
<dbReference type="GO" id="GO:0020037">
    <property type="term" value="F:heme binding"/>
    <property type="evidence" value="ECO:0007669"/>
    <property type="project" value="InterPro"/>
</dbReference>
<dbReference type="Gene3D" id="1.20.58.480">
    <property type="match status" value="1"/>
</dbReference>
<dbReference type="EMBL" id="SLWX01000010">
    <property type="protein sequence ID" value="TCO75123.1"/>
    <property type="molecule type" value="Genomic_DNA"/>
</dbReference>
<accession>A0A4R2KN42</accession>
<sequence>MQTPLASKFDHWIRQDFRDMNTALEELYFAQENRDNLEGVGDGIKQQLVTEGRDYIAQLLREGNTDEGFDHGFELLGNVGFYMAACRRHGITDPARETRSPLREASALAMQLGASLGAVPRFASSHLETHNRAVNGVYKTFTALNDERIFIDYNTRGVFGYIRTAEALLHSLPLGVSHPVTLDLLRVARAALEDVFASNQELFTALDMQRFFFCIRPYYKPHRVGLREYRGANAGDFAGINVIDLLLGLCRADDPYYSQLLVDKFLFMRPEDQLLLRDCMRRKSLLNSFLEEAEEHAGEDWFQTNVSAFLEVCEAHGRVAVQHHELLVEKYIVQPASDAGLEDKADLSASGPPLPVLLKGLKTLCDLRSAAPRDDIPSRYRDIGRLKACVHR</sequence>
<name>A0A4R2KN42_9GAMM</name>
<organism evidence="1 2">
    <name type="scientific">Chromatocurvus halotolerans</name>
    <dbReference type="NCBI Taxonomy" id="1132028"/>
    <lineage>
        <taxon>Bacteria</taxon>
        <taxon>Pseudomonadati</taxon>
        <taxon>Pseudomonadota</taxon>
        <taxon>Gammaproteobacteria</taxon>
        <taxon>Cellvibrionales</taxon>
        <taxon>Halieaceae</taxon>
        <taxon>Chromatocurvus</taxon>
    </lineage>
</organism>
<reference evidence="1 2" key="1">
    <citation type="submission" date="2019-03" db="EMBL/GenBank/DDBJ databases">
        <title>Genomic Encyclopedia of Type Strains, Phase IV (KMG-IV): sequencing the most valuable type-strain genomes for metagenomic binning, comparative biology and taxonomic classification.</title>
        <authorList>
            <person name="Goeker M."/>
        </authorList>
    </citation>
    <scope>NUCLEOTIDE SEQUENCE [LARGE SCALE GENOMIC DNA]</scope>
    <source>
        <strain evidence="1 2">DSM 23344</strain>
    </source>
</reference>
<dbReference type="Pfam" id="PF08933">
    <property type="entry name" value="PrnB"/>
    <property type="match status" value="1"/>
</dbReference>
<dbReference type="RefSeq" id="WP_117318483.1">
    <property type="nucleotide sequence ID" value="NZ_QQSW01000014.1"/>
</dbReference>
<evidence type="ECO:0000313" key="2">
    <source>
        <dbReference type="Proteomes" id="UP000294980"/>
    </source>
</evidence>
<dbReference type="InterPro" id="IPR015029">
    <property type="entry name" value="PrnB"/>
</dbReference>
<dbReference type="Gene3D" id="1.20.58.600">
    <property type="match status" value="1"/>
</dbReference>
<protein>
    <submittedName>
        <fullName evidence="1">Uncharacterized protein DUF1864</fullName>
    </submittedName>
</protein>
<dbReference type="GO" id="GO:0019441">
    <property type="term" value="P:L-tryptophan catabolic process to kynurenine"/>
    <property type="evidence" value="ECO:0007669"/>
    <property type="project" value="InterPro"/>
</dbReference>
<dbReference type="GO" id="GO:0046872">
    <property type="term" value="F:metal ion binding"/>
    <property type="evidence" value="ECO:0007669"/>
    <property type="project" value="InterPro"/>
</dbReference>
<dbReference type="InterPro" id="IPR037217">
    <property type="entry name" value="Trp/Indoleamine_2_3_dOase-like"/>
</dbReference>
<comment type="caution">
    <text evidence="1">The sequence shown here is derived from an EMBL/GenBank/DDBJ whole genome shotgun (WGS) entry which is preliminary data.</text>
</comment>
<dbReference type="OrthoDB" id="4301605at2"/>
<dbReference type="Proteomes" id="UP000294980">
    <property type="component" value="Unassembled WGS sequence"/>
</dbReference>